<reference evidence="3" key="1">
    <citation type="submission" date="2023-06" db="EMBL/GenBank/DDBJ databases">
        <title>Draft Genome Sequences of Representative Paenibacillus Polymyxa, Bacillus cereus, Fictibacillus sp., and Brevibacillus agri Strains Isolated from Amazonian Dark Earth.</title>
        <authorList>
            <person name="Pellegrinetti T.A."/>
            <person name="Cunha I.C.M."/>
            <person name="Chaves M.G."/>
            <person name="Freitas A.S."/>
            <person name="Silva A.V.R."/>
            <person name="Tsai S.M."/>
            <person name="Mendes L.W."/>
        </authorList>
    </citation>
    <scope>NUCLEOTIDE SEQUENCE</scope>
    <source>
        <strain evidence="3">CENA-BCM004</strain>
    </source>
</reference>
<organism evidence="3 4">
    <name type="scientific">Fictibacillus terranigra</name>
    <dbReference type="NCBI Taxonomy" id="3058424"/>
    <lineage>
        <taxon>Bacteria</taxon>
        <taxon>Bacillati</taxon>
        <taxon>Bacillota</taxon>
        <taxon>Bacilli</taxon>
        <taxon>Bacillales</taxon>
        <taxon>Fictibacillaceae</taxon>
        <taxon>Fictibacillus</taxon>
    </lineage>
</organism>
<dbReference type="Gene3D" id="3.90.25.10">
    <property type="entry name" value="UDP-galactose 4-epimerase, domain 1"/>
    <property type="match status" value="1"/>
</dbReference>
<comment type="caution">
    <text evidence="3">The sequence shown here is derived from an EMBL/GenBank/DDBJ whole genome shotgun (WGS) entry which is preliminary data.</text>
</comment>
<evidence type="ECO:0000256" key="1">
    <source>
        <dbReference type="ARBA" id="ARBA00007637"/>
    </source>
</evidence>
<evidence type="ECO:0000313" key="3">
    <source>
        <dbReference type="EMBL" id="MDN4073662.1"/>
    </source>
</evidence>
<name>A0ABT8E6X8_9BACL</name>
<feature type="domain" description="NAD-dependent epimerase/dehydratase" evidence="2">
    <location>
        <begin position="27"/>
        <end position="248"/>
    </location>
</feature>
<keyword evidence="4" id="KW-1185">Reference proteome</keyword>
<sequence length="317" mass="35659">MMNGLIGVDRTDGWNGGKDMKKRPKLLITGANGFTGRHACNQLGIDYDITAVSRNYRTTESTKVDIRYFDLTNKMDVHRLVNEVQPDFLLHLAGQNHAAESWNNPIATLEANLMSTVYLLDAIRESHPVCKVVIIGSALQYDPNKNSSLTHPYGLSKTLQVQTAQAWAVLYKLNVVVAKPSNLIGPGGSTGVCSIFAKKIIEMERDKTEKVLKVNNLHARRDFLDVRDAVHAYNTLLRHGKSGEIYDITSGKSHSLHDIIKKYKTLALVDFEVESLFQPEDPPVDEVQPYKLRQLGWSTLYPLDSSLRDTLDYYRNT</sequence>
<dbReference type="PANTHER" id="PTHR43000">
    <property type="entry name" value="DTDP-D-GLUCOSE 4,6-DEHYDRATASE-RELATED"/>
    <property type="match status" value="1"/>
</dbReference>
<gene>
    <name evidence="3" type="ORF">QYF49_11685</name>
</gene>
<evidence type="ECO:0000259" key="2">
    <source>
        <dbReference type="Pfam" id="PF01370"/>
    </source>
</evidence>
<dbReference type="RefSeq" id="WP_290399770.1">
    <property type="nucleotide sequence ID" value="NZ_JAUHLN010000002.1"/>
</dbReference>
<dbReference type="SUPFAM" id="SSF51735">
    <property type="entry name" value="NAD(P)-binding Rossmann-fold domains"/>
    <property type="match status" value="1"/>
</dbReference>
<dbReference type="InterPro" id="IPR001509">
    <property type="entry name" value="Epimerase_deHydtase"/>
</dbReference>
<protein>
    <submittedName>
        <fullName evidence="3">NAD-dependent epimerase/dehydratase family protein</fullName>
    </submittedName>
</protein>
<proteinExistence type="inferred from homology"/>
<comment type="similarity">
    <text evidence="1">Belongs to the NAD(P)-dependent epimerase/dehydratase family.</text>
</comment>
<evidence type="ECO:0000313" key="4">
    <source>
        <dbReference type="Proteomes" id="UP001168694"/>
    </source>
</evidence>
<dbReference type="Proteomes" id="UP001168694">
    <property type="component" value="Unassembled WGS sequence"/>
</dbReference>
<dbReference type="InterPro" id="IPR036291">
    <property type="entry name" value="NAD(P)-bd_dom_sf"/>
</dbReference>
<dbReference type="Pfam" id="PF01370">
    <property type="entry name" value="Epimerase"/>
    <property type="match status" value="1"/>
</dbReference>
<accession>A0ABT8E6X8</accession>
<dbReference type="Gene3D" id="3.40.50.720">
    <property type="entry name" value="NAD(P)-binding Rossmann-like Domain"/>
    <property type="match status" value="1"/>
</dbReference>
<dbReference type="EMBL" id="JAUHLN010000002">
    <property type="protein sequence ID" value="MDN4073662.1"/>
    <property type="molecule type" value="Genomic_DNA"/>
</dbReference>